<name>A0ABW0X371_9ACTN</name>
<dbReference type="InterPro" id="IPR024726">
    <property type="entry name" value="FhuF_C"/>
</dbReference>
<dbReference type="RefSeq" id="WP_380225037.1">
    <property type="nucleotide sequence ID" value="NZ_JBHSOF010000009.1"/>
</dbReference>
<gene>
    <name evidence="2" type="ORF">ACFP3U_10360</name>
</gene>
<evidence type="ECO:0000259" key="1">
    <source>
        <dbReference type="Pfam" id="PF11575"/>
    </source>
</evidence>
<evidence type="ECO:0000313" key="2">
    <source>
        <dbReference type="EMBL" id="MFC5663379.1"/>
    </source>
</evidence>
<feature type="domain" description="Ferric siderophore reductase C-terminal" evidence="1">
    <location>
        <begin position="266"/>
        <end position="286"/>
    </location>
</feature>
<dbReference type="Pfam" id="PF11575">
    <property type="entry name" value="FhuF_C"/>
    <property type="match status" value="1"/>
</dbReference>
<protein>
    <submittedName>
        <fullName evidence="2">(2Fe-2S)-binding protein</fullName>
    </submittedName>
</protein>
<accession>A0ABW0X371</accession>
<keyword evidence="3" id="KW-1185">Reference proteome</keyword>
<comment type="caution">
    <text evidence="2">The sequence shown here is derived from an EMBL/GenBank/DDBJ whole genome shotgun (WGS) entry which is preliminary data.</text>
</comment>
<proteinExistence type="predicted"/>
<dbReference type="EMBL" id="JBHSOF010000009">
    <property type="protein sequence ID" value="MFC5663379.1"/>
    <property type="molecule type" value="Genomic_DNA"/>
</dbReference>
<sequence>MIFSGSSLPAAAPVAAPVAVPAAVPVAPCPASPLDADYRQLLDLCPVLRVRLLADDEPAPDRALGWYSATELATDPAALAEALAGEAARIAPAAAEHGTAPRPHVAASRLLHHYLWSVCVLIAGPWRLGGRVPSIDGANLWVHAATGDFALRPGAHVALPGEDELRAELRAAVVAQVEPLLAAFAAPTRRGTRALWGMVTDDLASAIWYLGKQLDERAGEGGAAEEDAAVAAATALLPGRTDPLLGAADFRVLCGGDGRAHHTRTRLGCCLYYAIEPGRACVTCPRTGDEERLRRL</sequence>
<dbReference type="Proteomes" id="UP001595975">
    <property type="component" value="Unassembled WGS sequence"/>
</dbReference>
<reference evidence="3" key="1">
    <citation type="journal article" date="2019" name="Int. J. Syst. Evol. Microbiol.">
        <title>The Global Catalogue of Microorganisms (GCM) 10K type strain sequencing project: providing services to taxonomists for standard genome sequencing and annotation.</title>
        <authorList>
            <consortium name="The Broad Institute Genomics Platform"/>
            <consortium name="The Broad Institute Genome Sequencing Center for Infectious Disease"/>
            <person name="Wu L."/>
            <person name="Ma J."/>
        </authorList>
    </citation>
    <scope>NUCLEOTIDE SEQUENCE [LARGE SCALE GENOMIC DNA]</scope>
    <source>
        <strain evidence="3">CGMCC 4.1437</strain>
    </source>
</reference>
<organism evidence="2 3">
    <name type="scientific">Kitasatospora misakiensis</name>
    <dbReference type="NCBI Taxonomy" id="67330"/>
    <lineage>
        <taxon>Bacteria</taxon>
        <taxon>Bacillati</taxon>
        <taxon>Actinomycetota</taxon>
        <taxon>Actinomycetes</taxon>
        <taxon>Kitasatosporales</taxon>
        <taxon>Streptomycetaceae</taxon>
        <taxon>Kitasatospora</taxon>
    </lineage>
</organism>
<evidence type="ECO:0000313" key="3">
    <source>
        <dbReference type="Proteomes" id="UP001595975"/>
    </source>
</evidence>